<keyword evidence="3" id="KW-1185">Reference proteome</keyword>
<dbReference type="EMBL" id="CP143423">
    <property type="protein sequence ID" value="WVX50539.1"/>
    <property type="molecule type" value="Genomic_DNA"/>
</dbReference>
<protein>
    <recommendedName>
        <fullName evidence="1">YcaO domain-containing protein</fullName>
    </recommendedName>
</protein>
<accession>A0ABZ2BWZ3</accession>
<gene>
    <name evidence="2" type="ORF">ROLI_036370</name>
</gene>
<name>A0ABZ2BWZ3_9RHOB</name>
<dbReference type="NCBIfam" id="TIGR00702">
    <property type="entry name" value="YcaO-type kinase domain"/>
    <property type="match status" value="1"/>
</dbReference>
<dbReference type="RefSeq" id="WP_187428932.1">
    <property type="nucleotide sequence ID" value="NZ_CP143423.1"/>
</dbReference>
<dbReference type="Pfam" id="PF02624">
    <property type="entry name" value="YcaO"/>
    <property type="match status" value="1"/>
</dbReference>
<reference evidence="3" key="1">
    <citation type="submission" date="2024-01" db="EMBL/GenBank/DDBJ databases">
        <title>Roseobacter fucihabitans sp. nov., isolated from the brown alga Fucus spiralis.</title>
        <authorList>
            <person name="Hahnke S."/>
            <person name="Berger M."/>
            <person name="Schlingloff A."/>
            <person name="Athale I."/>
            <person name="Neumann-Schaal M."/>
            <person name="Adenaya A."/>
            <person name="Poehlein A."/>
            <person name="Daniel R."/>
            <person name="Pertersen J."/>
            <person name="Brinkhoff T."/>
        </authorList>
    </citation>
    <scope>NUCLEOTIDE SEQUENCE [LARGE SCALE GENOMIC DNA]</scope>
    <source>
        <strain evidence="3">B14</strain>
    </source>
</reference>
<dbReference type="PANTHER" id="PTHR37809">
    <property type="entry name" value="RIBOSOMAL PROTEIN S12 METHYLTHIOTRANSFERASE ACCESSORY FACTOR YCAO"/>
    <property type="match status" value="1"/>
</dbReference>
<dbReference type="PROSITE" id="PS51664">
    <property type="entry name" value="YCAO"/>
    <property type="match status" value="1"/>
</dbReference>
<dbReference type="InterPro" id="IPR003776">
    <property type="entry name" value="YcaO-like_dom"/>
</dbReference>
<feature type="domain" description="YcaO" evidence="1">
    <location>
        <begin position="69"/>
        <end position="404"/>
    </location>
</feature>
<dbReference type="PANTHER" id="PTHR37809:SF1">
    <property type="entry name" value="RIBOSOMAL PROTEIN S12 METHYLTHIOTRANSFERASE ACCESSORY FACTOR YCAO"/>
    <property type="match status" value="1"/>
</dbReference>
<evidence type="ECO:0000313" key="2">
    <source>
        <dbReference type="EMBL" id="WVX50539.1"/>
    </source>
</evidence>
<evidence type="ECO:0000259" key="1">
    <source>
        <dbReference type="PROSITE" id="PS51664"/>
    </source>
</evidence>
<dbReference type="Proteomes" id="UP001318682">
    <property type="component" value="Chromosome"/>
</dbReference>
<sequence>MDVNHAPKKLLNAGSHRVCSVEETLARILPMRHEFGITRIANVTGLDRVGVPVAIAIRPNARSVAVSQGKGATYLHAKASALMEAIEIWHAERFNGPVYYASFADLSQQHAFINLARLPQTPGPEMARTTRMHWVAAHDLMSDAQKLVPLEMVHADYTHPLSQECGFYPTSTNGLASGNHPIEAICHAICEVIERDALAVWHHRPLEARRQTRLDPASFSDAAHIATAAKFAAAGLECALWDVSTDIGVATVVCVVHEPGVPDAHLGLGSGTHPDPSTALHRAMNEAAQTRLNYISGAREDLFHAEFSVQGREEKTAAFADLLTPDAPMRSVATLSGQINKSLEEDLAWLKSRLHQAGVEEIAVVDLSRADFGIPVVRVIIPGLEAPHDDAAYIMGPRAKRGMA</sequence>
<organism evidence="2 3">
    <name type="scientific">Roseobacter fucihabitans</name>
    <dbReference type="NCBI Taxonomy" id="1537242"/>
    <lineage>
        <taxon>Bacteria</taxon>
        <taxon>Pseudomonadati</taxon>
        <taxon>Pseudomonadota</taxon>
        <taxon>Alphaproteobacteria</taxon>
        <taxon>Rhodobacterales</taxon>
        <taxon>Roseobacteraceae</taxon>
        <taxon>Roseobacter</taxon>
    </lineage>
</organism>
<evidence type="ECO:0000313" key="3">
    <source>
        <dbReference type="Proteomes" id="UP001318682"/>
    </source>
</evidence>
<proteinExistence type="predicted"/>
<dbReference type="Gene3D" id="3.30.1330.230">
    <property type="match status" value="2"/>
</dbReference>